<evidence type="ECO:0000259" key="5">
    <source>
        <dbReference type="PROSITE" id="PS51118"/>
    </source>
</evidence>
<dbReference type="GO" id="GO:0003677">
    <property type="term" value="F:DNA binding"/>
    <property type="evidence" value="ECO:0007669"/>
    <property type="project" value="UniProtKB-KW"/>
</dbReference>
<dbReference type="OrthoDB" id="5181972at2"/>
<dbReference type="KEGG" id="bsd:BLASA_3325"/>
<keyword evidence="1" id="KW-0805">Transcription regulation</keyword>
<dbReference type="Gene3D" id="1.10.10.10">
    <property type="entry name" value="Winged helix-like DNA-binding domain superfamily/Winged helix DNA-binding domain"/>
    <property type="match status" value="1"/>
</dbReference>
<dbReference type="InterPro" id="IPR036390">
    <property type="entry name" value="WH_DNA-bd_sf"/>
</dbReference>
<evidence type="ECO:0000256" key="4">
    <source>
        <dbReference type="SAM" id="MobiDB-lite"/>
    </source>
</evidence>
<keyword evidence="3" id="KW-0804">Transcription</keyword>
<feature type="domain" description="HTH hxlR-type" evidence="5">
    <location>
        <begin position="11"/>
        <end position="108"/>
    </location>
</feature>
<gene>
    <name evidence="6" type="ordered locus">BLASA_3325</name>
</gene>
<proteinExistence type="predicted"/>
<accession>H6RRB3</accession>
<dbReference type="RefSeq" id="WP_014377072.1">
    <property type="nucleotide sequence ID" value="NC_016943.1"/>
</dbReference>
<reference evidence="6 7" key="1">
    <citation type="journal article" date="2012" name="J. Bacteriol.">
        <title>Genome Sequence of Blastococcus saxobsidens DD2, a Stone-Inhabiting Bacterium.</title>
        <authorList>
            <person name="Chouaia B."/>
            <person name="Crotti E."/>
            <person name="Brusetti L."/>
            <person name="Daffonchio D."/>
            <person name="Essoussi I."/>
            <person name="Nouioui I."/>
            <person name="Sbissi I."/>
            <person name="Ghodhbane-Gtari F."/>
            <person name="Gtari M."/>
            <person name="Vacherie B."/>
            <person name="Barbe V."/>
            <person name="Medigue C."/>
            <person name="Gury J."/>
            <person name="Pujic P."/>
            <person name="Normand P."/>
        </authorList>
    </citation>
    <scope>NUCLEOTIDE SEQUENCE [LARGE SCALE GENOMIC DNA]</scope>
    <source>
        <strain evidence="6 7">DD2</strain>
    </source>
</reference>
<evidence type="ECO:0000256" key="3">
    <source>
        <dbReference type="ARBA" id="ARBA00023163"/>
    </source>
</evidence>
<name>H6RRB3_BLASD</name>
<dbReference type="PANTHER" id="PTHR33204:SF36">
    <property type="entry name" value="TRANSCRIPTIONAL REGULATORY PROTEIN"/>
    <property type="match status" value="1"/>
</dbReference>
<dbReference type="PROSITE" id="PS51118">
    <property type="entry name" value="HTH_HXLR"/>
    <property type="match status" value="1"/>
</dbReference>
<dbReference type="PANTHER" id="PTHR33204">
    <property type="entry name" value="TRANSCRIPTIONAL REGULATOR, MARR FAMILY"/>
    <property type="match status" value="1"/>
</dbReference>
<keyword evidence="2" id="KW-0238">DNA-binding</keyword>
<keyword evidence="7" id="KW-1185">Reference proteome</keyword>
<organism evidence="6 7">
    <name type="scientific">Blastococcus saxobsidens (strain DD2)</name>
    <dbReference type="NCBI Taxonomy" id="1146883"/>
    <lineage>
        <taxon>Bacteria</taxon>
        <taxon>Bacillati</taxon>
        <taxon>Actinomycetota</taxon>
        <taxon>Actinomycetes</taxon>
        <taxon>Geodermatophilales</taxon>
        <taxon>Geodermatophilaceae</taxon>
        <taxon>Blastococcus</taxon>
    </lineage>
</organism>
<evidence type="ECO:0000313" key="6">
    <source>
        <dbReference type="EMBL" id="CCG04193.1"/>
    </source>
</evidence>
<dbReference type="HOGENOM" id="CLU_111585_0_0_11"/>
<sequence length="166" mass="18164">MTRTDTSAWPCTIARAVNILGDGWNLLVIRQACLGIRQFEEFQRALGIGRNILAGRLALLVDEGLLRRVEYQQRPVRHEYRLTDKGREVYPVLAAMAAWGDRWLTGPEGTPLVLHHTTCGCDMHAVVICSECEHALDIRQVRAQAGPGHPEQAATTAAAARGDGAG</sequence>
<reference evidence="7" key="2">
    <citation type="submission" date="2012-02" db="EMBL/GenBank/DDBJ databases">
        <title>Complete genome sequence of Blastococcus saxobsidens strain DD2.</title>
        <authorList>
            <person name="Genoscope."/>
        </authorList>
    </citation>
    <scope>NUCLEOTIDE SEQUENCE [LARGE SCALE GENOMIC DNA]</scope>
    <source>
        <strain evidence="7">DD2</strain>
    </source>
</reference>
<feature type="region of interest" description="Disordered" evidence="4">
    <location>
        <begin position="144"/>
        <end position="166"/>
    </location>
</feature>
<evidence type="ECO:0000256" key="1">
    <source>
        <dbReference type="ARBA" id="ARBA00023015"/>
    </source>
</evidence>
<evidence type="ECO:0000256" key="2">
    <source>
        <dbReference type="ARBA" id="ARBA00023125"/>
    </source>
</evidence>
<dbReference type="AlphaFoldDB" id="H6RRB3"/>
<evidence type="ECO:0000313" key="7">
    <source>
        <dbReference type="Proteomes" id="UP000007517"/>
    </source>
</evidence>
<dbReference type="Pfam" id="PF01638">
    <property type="entry name" value="HxlR"/>
    <property type="match status" value="1"/>
</dbReference>
<dbReference type="Proteomes" id="UP000007517">
    <property type="component" value="Chromosome"/>
</dbReference>
<dbReference type="InterPro" id="IPR002577">
    <property type="entry name" value="HTH_HxlR"/>
</dbReference>
<dbReference type="EMBL" id="FO117623">
    <property type="protein sequence ID" value="CCG04193.1"/>
    <property type="molecule type" value="Genomic_DNA"/>
</dbReference>
<dbReference type="InterPro" id="IPR036388">
    <property type="entry name" value="WH-like_DNA-bd_sf"/>
</dbReference>
<protein>
    <submittedName>
        <fullName evidence="6">Putative transcriptional regulator, HxlR family</fullName>
    </submittedName>
</protein>
<dbReference type="eggNOG" id="COG1733">
    <property type="taxonomic scope" value="Bacteria"/>
</dbReference>
<dbReference type="STRING" id="1146883.BLASA_3325"/>
<dbReference type="SUPFAM" id="SSF46785">
    <property type="entry name" value="Winged helix' DNA-binding domain"/>
    <property type="match status" value="1"/>
</dbReference>